<dbReference type="SUPFAM" id="SSF55653">
    <property type="entry name" value="Ribosomal protein L9 C-domain"/>
    <property type="match status" value="1"/>
</dbReference>
<dbReference type="Pfam" id="PF01281">
    <property type="entry name" value="Ribosomal_L9_N"/>
    <property type="match status" value="1"/>
</dbReference>
<dbReference type="Pfam" id="PF03948">
    <property type="entry name" value="Ribosomal_L9_C"/>
    <property type="match status" value="1"/>
</dbReference>
<dbReference type="GO" id="GO:1990904">
    <property type="term" value="C:ribonucleoprotein complex"/>
    <property type="evidence" value="ECO:0007669"/>
    <property type="project" value="UniProtKB-KW"/>
</dbReference>
<dbReference type="InterPro" id="IPR036935">
    <property type="entry name" value="Ribosomal_bL9_N_sf"/>
</dbReference>
<evidence type="ECO:0000259" key="8">
    <source>
        <dbReference type="PROSITE" id="PS00651"/>
    </source>
</evidence>
<dbReference type="InterPro" id="IPR009027">
    <property type="entry name" value="Ribosomal_bL9/RNase_H1_N"/>
</dbReference>
<comment type="function">
    <text evidence="7">Binds to the 23S rRNA.</text>
</comment>
<dbReference type="InterPro" id="IPR000244">
    <property type="entry name" value="Ribosomal_bL9"/>
</dbReference>
<keyword evidence="5 7" id="KW-0687">Ribonucleoprotein</keyword>
<dbReference type="PANTHER" id="PTHR21368">
    <property type="entry name" value="50S RIBOSOMAL PROTEIN L9"/>
    <property type="match status" value="1"/>
</dbReference>
<dbReference type="FunFam" id="3.40.5.10:FF:000003">
    <property type="entry name" value="50S ribosomal protein L9"/>
    <property type="match status" value="1"/>
</dbReference>
<evidence type="ECO:0000313" key="9">
    <source>
        <dbReference type="EMBL" id="MBD3689639.1"/>
    </source>
</evidence>
<feature type="domain" description="Ribosomal protein L9" evidence="8">
    <location>
        <begin position="16"/>
        <end position="43"/>
    </location>
</feature>
<keyword evidence="4 7" id="KW-0689">Ribosomal protein</keyword>
<name>A0A8I0G9I3_9ACTO</name>
<evidence type="ECO:0000256" key="2">
    <source>
        <dbReference type="ARBA" id="ARBA00022730"/>
    </source>
</evidence>
<dbReference type="Proteomes" id="UP000627538">
    <property type="component" value="Unassembled WGS sequence"/>
</dbReference>
<dbReference type="PROSITE" id="PS00651">
    <property type="entry name" value="RIBOSOMAL_L9"/>
    <property type="match status" value="1"/>
</dbReference>
<organism evidence="9 10">
    <name type="scientific">Nanchangia anserum</name>
    <dbReference type="NCBI Taxonomy" id="2692125"/>
    <lineage>
        <taxon>Bacteria</taxon>
        <taxon>Bacillati</taxon>
        <taxon>Actinomycetota</taxon>
        <taxon>Actinomycetes</taxon>
        <taxon>Actinomycetales</taxon>
        <taxon>Actinomycetaceae</taxon>
        <taxon>Nanchangia</taxon>
    </lineage>
</organism>
<dbReference type="GO" id="GO:0006412">
    <property type="term" value="P:translation"/>
    <property type="evidence" value="ECO:0007669"/>
    <property type="project" value="UniProtKB-UniRule"/>
</dbReference>
<dbReference type="GO" id="GO:0005840">
    <property type="term" value="C:ribosome"/>
    <property type="evidence" value="ECO:0007669"/>
    <property type="project" value="UniProtKB-KW"/>
</dbReference>
<dbReference type="NCBIfam" id="TIGR00158">
    <property type="entry name" value="L9"/>
    <property type="match status" value="1"/>
</dbReference>
<dbReference type="RefSeq" id="WP_191071671.1">
    <property type="nucleotide sequence ID" value="NZ_CP060506.1"/>
</dbReference>
<keyword evidence="3 7" id="KW-0694">RNA-binding</keyword>
<evidence type="ECO:0000256" key="7">
    <source>
        <dbReference type="HAMAP-Rule" id="MF_00503"/>
    </source>
</evidence>
<evidence type="ECO:0000256" key="5">
    <source>
        <dbReference type="ARBA" id="ARBA00023274"/>
    </source>
</evidence>
<protein>
    <recommendedName>
        <fullName evidence="6 7">Large ribosomal subunit protein bL9</fullName>
    </recommendedName>
</protein>
<evidence type="ECO:0000256" key="3">
    <source>
        <dbReference type="ARBA" id="ARBA00022884"/>
    </source>
</evidence>
<evidence type="ECO:0000256" key="6">
    <source>
        <dbReference type="ARBA" id="ARBA00035292"/>
    </source>
</evidence>
<dbReference type="Gene3D" id="3.10.430.100">
    <property type="entry name" value="Ribosomal protein L9, C-terminal domain"/>
    <property type="match status" value="1"/>
</dbReference>
<dbReference type="InterPro" id="IPR020070">
    <property type="entry name" value="Ribosomal_bL9_N"/>
</dbReference>
<accession>A0A8I0G9I3</accession>
<keyword evidence="10" id="KW-1185">Reference proteome</keyword>
<gene>
    <name evidence="7 9" type="primary">rplI</name>
    <name evidence="9" type="ORF">H8R10_05285</name>
</gene>
<dbReference type="InterPro" id="IPR020069">
    <property type="entry name" value="Ribosomal_bL9_C"/>
</dbReference>
<dbReference type="SUPFAM" id="SSF55658">
    <property type="entry name" value="L9 N-domain-like"/>
    <property type="match status" value="1"/>
</dbReference>
<dbReference type="GO" id="GO:0003735">
    <property type="term" value="F:structural constituent of ribosome"/>
    <property type="evidence" value="ECO:0007669"/>
    <property type="project" value="InterPro"/>
</dbReference>
<keyword evidence="2 7" id="KW-0699">rRNA-binding</keyword>
<dbReference type="EMBL" id="JACRUO010000001">
    <property type="protein sequence ID" value="MBD3689639.1"/>
    <property type="molecule type" value="Genomic_DNA"/>
</dbReference>
<dbReference type="Gene3D" id="3.40.5.10">
    <property type="entry name" value="Ribosomal protein L9, N-terminal domain"/>
    <property type="match status" value="1"/>
</dbReference>
<evidence type="ECO:0000313" key="10">
    <source>
        <dbReference type="Proteomes" id="UP000627538"/>
    </source>
</evidence>
<evidence type="ECO:0000256" key="1">
    <source>
        <dbReference type="ARBA" id="ARBA00010605"/>
    </source>
</evidence>
<comment type="similarity">
    <text evidence="1 7">Belongs to the bacterial ribosomal protein bL9 family.</text>
</comment>
<dbReference type="GO" id="GO:0019843">
    <property type="term" value="F:rRNA binding"/>
    <property type="evidence" value="ECO:0007669"/>
    <property type="project" value="UniProtKB-UniRule"/>
</dbReference>
<dbReference type="AlphaFoldDB" id="A0A8I0G9I3"/>
<dbReference type="HAMAP" id="MF_00503">
    <property type="entry name" value="Ribosomal_bL9"/>
    <property type="match status" value="1"/>
</dbReference>
<dbReference type="InterPro" id="IPR036791">
    <property type="entry name" value="Ribosomal_bL9_C_sf"/>
</dbReference>
<comment type="caution">
    <text evidence="9">The sequence shown here is derived from an EMBL/GenBank/DDBJ whole genome shotgun (WGS) entry which is preliminary data.</text>
</comment>
<dbReference type="InterPro" id="IPR020594">
    <property type="entry name" value="Ribosomal_bL9_bac/chp"/>
</dbReference>
<evidence type="ECO:0000256" key="4">
    <source>
        <dbReference type="ARBA" id="ARBA00022980"/>
    </source>
</evidence>
<proteinExistence type="inferred from homology"/>
<reference evidence="9 10" key="1">
    <citation type="submission" date="2020-08" db="EMBL/GenBank/DDBJ databases">
        <title>Winkia gen. nov., sp. nov., isolated from faeces of the Anser albifrons in China.</title>
        <authorList>
            <person name="Liu Q."/>
        </authorList>
    </citation>
    <scope>NUCLEOTIDE SEQUENCE [LARGE SCALE GENOMIC DNA]</scope>
    <source>
        <strain evidence="9 10">C62</strain>
    </source>
</reference>
<sequence>MKKTKLILTCDVDNLGASGDVVSVAAGYARNYLLPRGMAQPWTRGAQRQIDQMVRARRSREIASIEDARAVRDAIEASTGVTISKRASDDGRLFGSVQASDIAAAVKDQLKQTVDRRKIVINQPLKALGRFEVVCKLHDDVSVTLPVLVEAE</sequence>